<comment type="caution">
    <text evidence="1">The sequence shown here is derived from an EMBL/GenBank/DDBJ whole genome shotgun (WGS) entry which is preliminary data.</text>
</comment>
<dbReference type="EMBL" id="BAAAEI010000021">
    <property type="protein sequence ID" value="GAA0366809.1"/>
    <property type="molecule type" value="Genomic_DNA"/>
</dbReference>
<evidence type="ECO:0000313" key="2">
    <source>
        <dbReference type="Proteomes" id="UP001501757"/>
    </source>
</evidence>
<gene>
    <name evidence="1" type="ORF">GCM10009092_33940</name>
</gene>
<organism evidence="1 2">
    <name type="scientific">Bowmanella denitrificans</name>
    <dbReference type="NCBI Taxonomy" id="366582"/>
    <lineage>
        <taxon>Bacteria</taxon>
        <taxon>Pseudomonadati</taxon>
        <taxon>Pseudomonadota</taxon>
        <taxon>Gammaproteobacteria</taxon>
        <taxon>Alteromonadales</taxon>
        <taxon>Alteromonadaceae</taxon>
        <taxon>Bowmanella</taxon>
    </lineage>
</organism>
<proteinExistence type="predicted"/>
<dbReference type="Proteomes" id="UP001501757">
    <property type="component" value="Unassembled WGS sequence"/>
</dbReference>
<keyword evidence="2" id="KW-1185">Reference proteome</keyword>
<name>A0ABN0XKV5_9ALTE</name>
<reference evidence="1 2" key="1">
    <citation type="journal article" date="2019" name="Int. J. Syst. Evol. Microbiol.">
        <title>The Global Catalogue of Microorganisms (GCM) 10K type strain sequencing project: providing services to taxonomists for standard genome sequencing and annotation.</title>
        <authorList>
            <consortium name="The Broad Institute Genomics Platform"/>
            <consortium name="The Broad Institute Genome Sequencing Center for Infectious Disease"/>
            <person name="Wu L."/>
            <person name="Ma J."/>
        </authorList>
    </citation>
    <scope>NUCLEOTIDE SEQUENCE [LARGE SCALE GENOMIC DNA]</scope>
    <source>
        <strain evidence="1 2">JCM 13378</strain>
    </source>
</reference>
<protein>
    <submittedName>
        <fullName evidence="1">Uncharacterized protein</fullName>
    </submittedName>
</protein>
<dbReference type="RefSeq" id="WP_343846508.1">
    <property type="nucleotide sequence ID" value="NZ_BAAAEI010000021.1"/>
</dbReference>
<evidence type="ECO:0000313" key="1">
    <source>
        <dbReference type="EMBL" id="GAA0366809.1"/>
    </source>
</evidence>
<sequence>MQDDTPIDDLIKGKRCIVVAPSGYLKGRGWPSKQFIESFDLVVKASDTCEIYDAHGELGSRCDIWYGLPLTNTFEADLQALINQQVKLMVLQPCIESYKLIWDECIVWLDNKLRTAPLQYDIADVEHYKSIVKKIGCFPYSGLFAIKDLLHRGASEVYAYGHDFFRTGYFKDSEIYDVINSGWHLLEPQMQAMWQLLKDEPRFNCDLNLKEILHKKYAKNEEIVPFNEFIVAELKHFSRLSHFSKPLIFRSFTADKFHQFCTALVEHVSPSSMTIVCQENFSLGLNMQGCSVLEVSTGQFSTSEILTLLAGEVGKFDSCFIPYNGQQLHTYLDIFAVVKELKIKNPYLVSTRGAMKRIINIEEIIDEASKYKELRKEFRYLQDKYDRKEVL</sequence>
<accession>A0ABN0XKV5</accession>